<evidence type="ECO:0000256" key="1">
    <source>
        <dbReference type="ARBA" id="ARBA00023015"/>
    </source>
</evidence>
<dbReference type="InterPro" id="IPR036388">
    <property type="entry name" value="WH-like_DNA-bd_sf"/>
</dbReference>
<reference evidence="5" key="1">
    <citation type="journal article" date="2014" name="Int. J. Syst. Evol. Microbiol.">
        <title>Complete genome sequence of Corynebacterium casei LMG S-19264T (=DSM 44701T), isolated from a smear-ripened cheese.</title>
        <authorList>
            <consortium name="US DOE Joint Genome Institute (JGI-PGF)"/>
            <person name="Walter F."/>
            <person name="Albersmeier A."/>
            <person name="Kalinowski J."/>
            <person name="Ruckert C."/>
        </authorList>
    </citation>
    <scope>NUCLEOTIDE SEQUENCE</scope>
    <source>
        <strain evidence="5">CGMCC 1.12214</strain>
    </source>
</reference>
<organism evidence="5 6">
    <name type="scientific">Alsobacter metallidurans</name>
    <dbReference type="NCBI Taxonomy" id="340221"/>
    <lineage>
        <taxon>Bacteria</taxon>
        <taxon>Pseudomonadati</taxon>
        <taxon>Pseudomonadota</taxon>
        <taxon>Alphaproteobacteria</taxon>
        <taxon>Hyphomicrobiales</taxon>
        <taxon>Alsobacteraceae</taxon>
        <taxon>Alsobacter</taxon>
    </lineage>
</organism>
<dbReference type="PANTHER" id="PTHR33204">
    <property type="entry name" value="TRANSCRIPTIONAL REGULATOR, MARR FAMILY"/>
    <property type="match status" value="1"/>
</dbReference>
<dbReference type="PANTHER" id="PTHR33204:SF18">
    <property type="entry name" value="TRANSCRIPTIONAL REGULATORY PROTEIN"/>
    <property type="match status" value="1"/>
</dbReference>
<evidence type="ECO:0000259" key="4">
    <source>
        <dbReference type="PROSITE" id="PS51118"/>
    </source>
</evidence>
<reference evidence="5" key="2">
    <citation type="submission" date="2020-09" db="EMBL/GenBank/DDBJ databases">
        <authorList>
            <person name="Sun Q."/>
            <person name="Zhou Y."/>
        </authorList>
    </citation>
    <scope>NUCLEOTIDE SEQUENCE</scope>
    <source>
        <strain evidence="5">CGMCC 1.12214</strain>
    </source>
</reference>
<comment type="caution">
    <text evidence="5">The sequence shown here is derived from an EMBL/GenBank/DDBJ whole genome shotgun (WGS) entry which is preliminary data.</text>
</comment>
<accession>A0A917I9M7</accession>
<dbReference type="AlphaFoldDB" id="A0A917I9M7"/>
<dbReference type="GO" id="GO:0003677">
    <property type="term" value="F:DNA binding"/>
    <property type="evidence" value="ECO:0007669"/>
    <property type="project" value="UniProtKB-KW"/>
</dbReference>
<evidence type="ECO:0000313" key="5">
    <source>
        <dbReference type="EMBL" id="GGH28039.1"/>
    </source>
</evidence>
<dbReference type="Gene3D" id="3.30.1050.10">
    <property type="entry name" value="SCP2 sterol-binding domain"/>
    <property type="match status" value="1"/>
</dbReference>
<dbReference type="PROSITE" id="PS51118">
    <property type="entry name" value="HTH_HXLR"/>
    <property type="match status" value="1"/>
</dbReference>
<protein>
    <submittedName>
        <fullName evidence="5">Transcriptional regulator</fullName>
    </submittedName>
</protein>
<dbReference type="SUPFAM" id="SSF55718">
    <property type="entry name" value="SCP-like"/>
    <property type="match status" value="1"/>
</dbReference>
<gene>
    <name evidence="5" type="ORF">GCM10007036_36990</name>
</gene>
<dbReference type="Pfam" id="PF02036">
    <property type="entry name" value="SCP2"/>
    <property type="match status" value="1"/>
</dbReference>
<dbReference type="Gene3D" id="1.10.10.10">
    <property type="entry name" value="Winged helix-like DNA-binding domain superfamily/Winged helix DNA-binding domain"/>
    <property type="match status" value="1"/>
</dbReference>
<dbReference type="Proteomes" id="UP000603912">
    <property type="component" value="Unassembled WGS sequence"/>
</dbReference>
<dbReference type="RefSeq" id="WP_188519160.1">
    <property type="nucleotide sequence ID" value="NZ_BMES01000002.1"/>
</dbReference>
<sequence length="240" mass="25870">MKLEKITEKSHPARRTYDDACGTAHGMELVGERWALLVMRELMLGPKRFSDLRADLPGISANVLTQRLEGLEASGLVLRRKLPPPAAAQVYELTPWGYEAEPIVQSLGRWATRSPLHDPSLPLSATSLMLSFRTMFDPARAVGLSARIGFRLREEEFLVVVEDGRIAANRGPAGEGGAVLTGEPTAVAGAVYGKVPLAALEAHGALRVEGDRALFERFATLFPLPPKVGAEPQGQASLSP</sequence>
<evidence type="ECO:0000256" key="2">
    <source>
        <dbReference type="ARBA" id="ARBA00023125"/>
    </source>
</evidence>
<keyword evidence="3" id="KW-0804">Transcription</keyword>
<evidence type="ECO:0000313" key="6">
    <source>
        <dbReference type="Proteomes" id="UP000603912"/>
    </source>
</evidence>
<dbReference type="InterPro" id="IPR003033">
    <property type="entry name" value="SCP2_sterol-bd_dom"/>
</dbReference>
<keyword evidence="2" id="KW-0238">DNA-binding</keyword>
<feature type="domain" description="HTH hxlR-type" evidence="4">
    <location>
        <begin position="21"/>
        <end position="119"/>
    </location>
</feature>
<dbReference type="InterPro" id="IPR002577">
    <property type="entry name" value="HTH_HxlR"/>
</dbReference>
<name>A0A917I9M7_9HYPH</name>
<dbReference type="EMBL" id="BMES01000002">
    <property type="protein sequence ID" value="GGH28039.1"/>
    <property type="molecule type" value="Genomic_DNA"/>
</dbReference>
<keyword evidence="6" id="KW-1185">Reference proteome</keyword>
<dbReference type="SUPFAM" id="SSF46785">
    <property type="entry name" value="Winged helix' DNA-binding domain"/>
    <property type="match status" value="1"/>
</dbReference>
<evidence type="ECO:0000256" key="3">
    <source>
        <dbReference type="ARBA" id="ARBA00023163"/>
    </source>
</evidence>
<dbReference type="InterPro" id="IPR036527">
    <property type="entry name" value="SCP2_sterol-bd_dom_sf"/>
</dbReference>
<proteinExistence type="predicted"/>
<keyword evidence="1" id="KW-0805">Transcription regulation</keyword>
<dbReference type="Pfam" id="PF01638">
    <property type="entry name" value="HxlR"/>
    <property type="match status" value="1"/>
</dbReference>
<dbReference type="InterPro" id="IPR036390">
    <property type="entry name" value="WH_DNA-bd_sf"/>
</dbReference>